<name>A0A1C5JR45_9ACTN</name>
<evidence type="ECO:0000313" key="3">
    <source>
        <dbReference type="Proteomes" id="UP000198217"/>
    </source>
</evidence>
<reference evidence="2 3" key="1">
    <citation type="submission" date="2016-06" db="EMBL/GenBank/DDBJ databases">
        <authorList>
            <person name="Kjaerup R.B."/>
            <person name="Dalgaard T.S."/>
            <person name="Juul-Madsen H.R."/>
        </authorList>
    </citation>
    <scope>NUCLEOTIDE SEQUENCE [LARGE SCALE GENOMIC DNA]</scope>
    <source>
        <strain evidence="2 3">DSM 43904</strain>
    </source>
</reference>
<gene>
    <name evidence="2" type="ORF">GA0070609_4788</name>
</gene>
<organism evidence="2 3">
    <name type="scientific">Micromonospora echinaurantiaca</name>
    <dbReference type="NCBI Taxonomy" id="47857"/>
    <lineage>
        <taxon>Bacteria</taxon>
        <taxon>Bacillati</taxon>
        <taxon>Actinomycetota</taxon>
        <taxon>Actinomycetes</taxon>
        <taxon>Micromonosporales</taxon>
        <taxon>Micromonosporaceae</taxon>
        <taxon>Micromonospora</taxon>
    </lineage>
</organism>
<evidence type="ECO:0000256" key="1">
    <source>
        <dbReference type="SAM" id="MobiDB-lite"/>
    </source>
</evidence>
<dbReference type="EMBL" id="LT607750">
    <property type="protein sequence ID" value="SCG72988.1"/>
    <property type="molecule type" value="Genomic_DNA"/>
</dbReference>
<dbReference type="RefSeq" id="WP_088995799.1">
    <property type="nucleotide sequence ID" value="NZ_LT607750.1"/>
</dbReference>
<feature type="region of interest" description="Disordered" evidence="1">
    <location>
        <begin position="277"/>
        <end position="298"/>
    </location>
</feature>
<dbReference type="Proteomes" id="UP000198217">
    <property type="component" value="Chromosome I"/>
</dbReference>
<protein>
    <recommendedName>
        <fullName evidence="4">DUF1998 domain-containing protein</fullName>
    </recommendedName>
</protein>
<dbReference type="AlphaFoldDB" id="A0A1C5JR45"/>
<proteinExistence type="predicted"/>
<evidence type="ECO:0000313" key="2">
    <source>
        <dbReference type="EMBL" id="SCG72988.1"/>
    </source>
</evidence>
<accession>A0A1C5JR45</accession>
<evidence type="ECO:0008006" key="4">
    <source>
        <dbReference type="Google" id="ProtNLM"/>
    </source>
</evidence>
<feature type="compositionally biased region" description="Basic and acidic residues" evidence="1">
    <location>
        <begin position="284"/>
        <end position="298"/>
    </location>
</feature>
<sequence>MTVLGSRSGSQILRTFLPDQTVDLRGDIYRVAEWSAPSPIQVDTDLVRRHLLREVGAWAFHGKDGGVGDDLMRRAPVEVVELDERRGVTVERYPQVWLCPKCKRIGRSMDRPCKCGQRNKWGQLHFVGIHECGAIAEPYIKRCPTHDDVKVVIPKSAKAADISFVCPVCDTRLMQGLGFNKPCACGQGSFRWNVHKARMVYTPRGMVLINPPRPEHREGLKLAGGARKALVWVVDGLTVPRPADVVSPPTLEELIEQLMRTGLPREIAEVAAKSAADQGGLAKAGDHPIDGLSGERRDEAEREAVDIAMALAESRTPTTALRSATRGDALDVRYENRYPVALERAGIDGLDLVDRFPVLNAMYGYTRGEDDPSKCRLVPFRRKKGGYRLYGNLAETEAFLVRLDPVRVATWLVGRGHRLQGWTSGDGAVAARVVILQEVQVPSKRDDPSVESAGTDLLKLVHTYAHRFIRQAAVFSGIERDALSEYLVPGHLGFFVYAAARGDFVLGGMQAVFESNLDELLDAFVDAEHRCPLDPGCDRGSGACSACVHLGEPSCRFFNRFLDRKVLFGTNGYLRTSVRA</sequence>
<keyword evidence="3" id="KW-1185">Reference proteome</keyword>